<dbReference type="GeneID" id="64598114"/>
<sequence length="118" mass="12899">MLTLSYLSSCAHSLVLTLSHLFSCHAPSFMPSYFLMSLGIETIDCGTTTSACHVTCVFAHSQPPPFTTSTMAQTLAGGALDRIFLQQFWTLTSNVKTCWTEMKVTSGKARFEAVISHI</sequence>
<gene>
    <name evidence="2" type="ORF">HD556DRAFT_1416647</name>
</gene>
<feature type="chain" id="PRO_5040371456" description="Secreted protein" evidence="1">
    <location>
        <begin position="27"/>
        <end position="118"/>
    </location>
</feature>
<evidence type="ECO:0008006" key="4">
    <source>
        <dbReference type="Google" id="ProtNLM"/>
    </source>
</evidence>
<accession>A0A9P7AC20</accession>
<dbReference type="AlphaFoldDB" id="A0A9P7AC20"/>
<evidence type="ECO:0000313" key="3">
    <source>
        <dbReference type="Proteomes" id="UP000719766"/>
    </source>
</evidence>
<name>A0A9P7AC20_9AGAM</name>
<keyword evidence="1" id="KW-0732">Signal</keyword>
<proteinExistence type="predicted"/>
<organism evidence="2 3">
    <name type="scientific">Suillus plorans</name>
    <dbReference type="NCBI Taxonomy" id="116603"/>
    <lineage>
        <taxon>Eukaryota</taxon>
        <taxon>Fungi</taxon>
        <taxon>Dikarya</taxon>
        <taxon>Basidiomycota</taxon>
        <taxon>Agaricomycotina</taxon>
        <taxon>Agaricomycetes</taxon>
        <taxon>Agaricomycetidae</taxon>
        <taxon>Boletales</taxon>
        <taxon>Suillineae</taxon>
        <taxon>Suillaceae</taxon>
        <taxon>Suillus</taxon>
    </lineage>
</organism>
<comment type="caution">
    <text evidence="2">The sequence shown here is derived from an EMBL/GenBank/DDBJ whole genome shotgun (WGS) entry which is preliminary data.</text>
</comment>
<feature type="signal peptide" evidence="1">
    <location>
        <begin position="1"/>
        <end position="26"/>
    </location>
</feature>
<reference evidence="2" key="1">
    <citation type="journal article" date="2020" name="New Phytol.">
        <title>Comparative genomics reveals dynamic genome evolution in host specialist ectomycorrhizal fungi.</title>
        <authorList>
            <person name="Lofgren L.A."/>
            <person name="Nguyen N.H."/>
            <person name="Vilgalys R."/>
            <person name="Ruytinx J."/>
            <person name="Liao H.L."/>
            <person name="Branco S."/>
            <person name="Kuo A."/>
            <person name="LaButti K."/>
            <person name="Lipzen A."/>
            <person name="Andreopoulos W."/>
            <person name="Pangilinan J."/>
            <person name="Riley R."/>
            <person name="Hundley H."/>
            <person name="Na H."/>
            <person name="Barry K."/>
            <person name="Grigoriev I.V."/>
            <person name="Stajich J.E."/>
            <person name="Kennedy P.G."/>
        </authorList>
    </citation>
    <scope>NUCLEOTIDE SEQUENCE</scope>
    <source>
        <strain evidence="2">S12</strain>
    </source>
</reference>
<dbReference type="EMBL" id="JABBWE010000095">
    <property type="protein sequence ID" value="KAG1786286.1"/>
    <property type="molecule type" value="Genomic_DNA"/>
</dbReference>
<dbReference type="RefSeq" id="XP_041153747.1">
    <property type="nucleotide sequence ID" value="XM_041304350.1"/>
</dbReference>
<evidence type="ECO:0000313" key="2">
    <source>
        <dbReference type="EMBL" id="KAG1786286.1"/>
    </source>
</evidence>
<keyword evidence="3" id="KW-1185">Reference proteome</keyword>
<dbReference type="Proteomes" id="UP000719766">
    <property type="component" value="Unassembled WGS sequence"/>
</dbReference>
<evidence type="ECO:0000256" key="1">
    <source>
        <dbReference type="SAM" id="SignalP"/>
    </source>
</evidence>
<protein>
    <recommendedName>
        <fullName evidence="4">Secreted protein</fullName>
    </recommendedName>
</protein>
<dbReference type="OrthoDB" id="2693102at2759"/>